<protein>
    <submittedName>
        <fullName evidence="1">Uncharacterized protein</fullName>
    </submittedName>
</protein>
<sequence>MGIVNLSKIVEIKQKKQTPKWGWRPFSDRVF</sequence>
<dbReference type="Proteomes" id="UP000004508">
    <property type="component" value="Unassembled WGS sequence"/>
</dbReference>
<dbReference type="InParanoid" id="D6TXU3"/>
<dbReference type="EMBL" id="ADVG01000003">
    <property type="protein sequence ID" value="EFH83140.1"/>
    <property type="molecule type" value="Genomic_DNA"/>
</dbReference>
<reference evidence="1 2" key="1">
    <citation type="journal article" date="2011" name="Stand. Genomic Sci.">
        <title>Non-contiguous finished genome sequence and contextual data of the filamentous soil bacterium Ktedonobacter racemifer type strain (SOSP1-21).</title>
        <authorList>
            <person name="Chang Y.J."/>
            <person name="Land M."/>
            <person name="Hauser L."/>
            <person name="Chertkov O."/>
            <person name="Del Rio T.G."/>
            <person name="Nolan M."/>
            <person name="Copeland A."/>
            <person name="Tice H."/>
            <person name="Cheng J.F."/>
            <person name="Lucas S."/>
            <person name="Han C."/>
            <person name="Goodwin L."/>
            <person name="Pitluck S."/>
            <person name="Ivanova N."/>
            <person name="Ovchinikova G."/>
            <person name="Pati A."/>
            <person name="Chen A."/>
            <person name="Palaniappan K."/>
            <person name="Mavromatis K."/>
            <person name="Liolios K."/>
            <person name="Brettin T."/>
            <person name="Fiebig A."/>
            <person name="Rohde M."/>
            <person name="Abt B."/>
            <person name="Goker M."/>
            <person name="Detter J.C."/>
            <person name="Woyke T."/>
            <person name="Bristow J."/>
            <person name="Eisen J.A."/>
            <person name="Markowitz V."/>
            <person name="Hugenholtz P."/>
            <person name="Kyrpides N.C."/>
            <person name="Klenk H.P."/>
            <person name="Lapidus A."/>
        </authorList>
    </citation>
    <scope>NUCLEOTIDE SEQUENCE [LARGE SCALE GENOMIC DNA]</scope>
    <source>
        <strain evidence="2">DSM 44963</strain>
    </source>
</reference>
<evidence type="ECO:0000313" key="1">
    <source>
        <dbReference type="EMBL" id="EFH83140.1"/>
    </source>
</evidence>
<proteinExistence type="predicted"/>
<comment type="caution">
    <text evidence="1">The sequence shown here is derived from an EMBL/GenBank/DDBJ whole genome shotgun (WGS) entry which is preliminary data.</text>
</comment>
<gene>
    <name evidence="1" type="ORF">Krac_4075</name>
</gene>
<organism evidence="1 2">
    <name type="scientific">Ktedonobacter racemifer DSM 44963</name>
    <dbReference type="NCBI Taxonomy" id="485913"/>
    <lineage>
        <taxon>Bacteria</taxon>
        <taxon>Bacillati</taxon>
        <taxon>Chloroflexota</taxon>
        <taxon>Ktedonobacteria</taxon>
        <taxon>Ktedonobacterales</taxon>
        <taxon>Ktedonobacteraceae</taxon>
        <taxon>Ktedonobacter</taxon>
    </lineage>
</organism>
<name>D6TXU3_KTERA</name>
<accession>D6TXU3</accession>
<dbReference type="AlphaFoldDB" id="D6TXU3"/>
<evidence type="ECO:0000313" key="2">
    <source>
        <dbReference type="Proteomes" id="UP000004508"/>
    </source>
</evidence>
<keyword evidence="2" id="KW-1185">Reference proteome</keyword>